<sequence>MSSLLFRLGSLAARRAWIVILGWVAAFGLALGAFAGFGGELKSSFDIPGTASGAVVDELADKLPDTAGGTGTVVYRTRDGEAFTAEQRSEISALAASAEHLDGVATVVDPFEVAKEQVDQIEELEDGQTRIADGRAQLDEAQEQAAEGRAELERAHQELTEAHRQAVDSGAPAEQVRALEEQEQMVEGQLVELDEQLSALEENRSDLEESAGEADLAETLLGLADGIVVVSEDESTAIVNVAFTDSRLDLSSEVKDATLGHFEGEPVSGTSVDFSAEISQGDPQLFGPAEMIGLGIAGVVLIIVLGSALAAALPLVTALVGVGIGVAASLSFSGMVDMAAVTPVLGVMLGLAVGIDYSLFIVNRHRKQLLAAMPVHESIGVAAGTAGTAVLFAGSTVIVALLALNVTGIQFLGLMGTVGAVCVAIAVLIALTLTPAVLGLIGDRLLGRGTRATVGERHHSEREAKPMGTLRAVLTASISVAVLLTIAVPALSMRLGLPDSSSDPQESTSFQAFDAVDEAFGPGANSPLLVAADVPDGLGDEEVLAVQVDIAETLGGLAGVEAVAPIAAADDNTLLAFQVKPEEGPDSESTAELVEDIRALPALDGDITLGVAGQAAINIDISEAIVDVLPLYLGVVIGLSLLIMIIVFRSLLVPIIATGGFVLSLFATFGLVVALFQFGWGAELIGIHSTGPILSFLPVLLVGILFGLAMDYQLFLASGMREAYAHGAPARTAVTKGLHAGRSVVIAAALIMVAVFGGFIFSEATMVRSIGFGLAFGVLLDAFVVRLLLMPALMHLLGKSVWWLPRWLDRILPDVDIEGSRLRSHPRADGTRSKIRR</sequence>
<feature type="transmembrane region" description="Helical" evidence="7">
    <location>
        <begin position="767"/>
        <end position="789"/>
    </location>
</feature>
<keyword evidence="5 7" id="KW-0472">Membrane</keyword>
<feature type="coiled-coil region" evidence="6">
    <location>
        <begin position="124"/>
        <end position="217"/>
    </location>
</feature>
<reference evidence="10" key="1">
    <citation type="journal article" date="2019" name="Int. J. Syst. Evol. Microbiol.">
        <title>The Global Catalogue of Microorganisms (GCM) 10K type strain sequencing project: providing services to taxonomists for standard genome sequencing and annotation.</title>
        <authorList>
            <consortium name="The Broad Institute Genomics Platform"/>
            <consortium name="The Broad Institute Genome Sequencing Center for Infectious Disease"/>
            <person name="Wu L."/>
            <person name="Ma J."/>
        </authorList>
    </citation>
    <scope>NUCLEOTIDE SEQUENCE [LARGE SCALE GENOMIC DNA]</scope>
    <source>
        <strain evidence="10">CCM 7044</strain>
    </source>
</reference>
<feature type="transmembrane region" description="Helical" evidence="7">
    <location>
        <begin position="285"/>
        <end position="305"/>
    </location>
</feature>
<evidence type="ECO:0000256" key="2">
    <source>
        <dbReference type="ARBA" id="ARBA00022475"/>
    </source>
</evidence>
<evidence type="ECO:0000256" key="4">
    <source>
        <dbReference type="ARBA" id="ARBA00022989"/>
    </source>
</evidence>
<evidence type="ECO:0000256" key="5">
    <source>
        <dbReference type="ARBA" id="ARBA00023136"/>
    </source>
</evidence>
<dbReference type="InterPro" id="IPR000731">
    <property type="entry name" value="SSD"/>
</dbReference>
<feature type="transmembrane region" description="Helical" evidence="7">
    <location>
        <begin position="629"/>
        <end position="648"/>
    </location>
</feature>
<dbReference type="EMBL" id="JBHUOG010000001">
    <property type="protein sequence ID" value="MFD2793486.1"/>
    <property type="molecule type" value="Genomic_DNA"/>
</dbReference>
<keyword evidence="10" id="KW-1185">Reference proteome</keyword>
<evidence type="ECO:0000256" key="7">
    <source>
        <dbReference type="SAM" id="Phobius"/>
    </source>
</evidence>
<dbReference type="SUPFAM" id="SSF82866">
    <property type="entry name" value="Multidrug efflux transporter AcrB transmembrane domain"/>
    <property type="match status" value="2"/>
</dbReference>
<comment type="subcellular location">
    <subcellularLocation>
        <location evidence="1">Cell membrane</location>
        <topology evidence="1">Multi-pass membrane protein</topology>
    </subcellularLocation>
</comment>
<comment type="caution">
    <text evidence="9">The sequence shown here is derived from an EMBL/GenBank/DDBJ whole genome shotgun (WGS) entry which is preliminary data.</text>
</comment>
<dbReference type="PANTHER" id="PTHR33406">
    <property type="entry name" value="MEMBRANE PROTEIN MJ1562-RELATED"/>
    <property type="match status" value="1"/>
</dbReference>
<dbReference type="PROSITE" id="PS50156">
    <property type="entry name" value="SSD"/>
    <property type="match status" value="1"/>
</dbReference>
<dbReference type="PANTHER" id="PTHR33406:SF13">
    <property type="entry name" value="MEMBRANE PROTEIN YDFJ"/>
    <property type="match status" value="1"/>
</dbReference>
<feature type="transmembrane region" description="Helical" evidence="7">
    <location>
        <begin position="655"/>
        <end position="680"/>
    </location>
</feature>
<dbReference type="RefSeq" id="WP_377181718.1">
    <property type="nucleotide sequence ID" value="NZ_JBHUOG010000001.1"/>
</dbReference>
<keyword evidence="4 7" id="KW-1133">Transmembrane helix</keyword>
<organism evidence="9 10">
    <name type="scientific">Promicromonospora vindobonensis</name>
    <dbReference type="NCBI Taxonomy" id="195748"/>
    <lineage>
        <taxon>Bacteria</taxon>
        <taxon>Bacillati</taxon>
        <taxon>Actinomycetota</taxon>
        <taxon>Actinomycetes</taxon>
        <taxon>Micrococcales</taxon>
        <taxon>Promicromonosporaceae</taxon>
        <taxon>Promicromonospora</taxon>
    </lineage>
</organism>
<feature type="transmembrane region" description="Helical" evidence="7">
    <location>
        <begin position="409"/>
        <end position="441"/>
    </location>
</feature>
<keyword evidence="2" id="KW-1003">Cell membrane</keyword>
<feature type="transmembrane region" description="Helical" evidence="7">
    <location>
        <begin position="312"/>
        <end position="332"/>
    </location>
</feature>
<feature type="transmembrane region" description="Helical" evidence="7">
    <location>
        <begin position="338"/>
        <end position="360"/>
    </location>
</feature>
<evidence type="ECO:0000256" key="6">
    <source>
        <dbReference type="SAM" id="Coils"/>
    </source>
</evidence>
<evidence type="ECO:0000256" key="1">
    <source>
        <dbReference type="ARBA" id="ARBA00004651"/>
    </source>
</evidence>
<dbReference type="Pfam" id="PF03176">
    <property type="entry name" value="MMPL"/>
    <property type="match status" value="2"/>
</dbReference>
<evidence type="ECO:0000259" key="8">
    <source>
        <dbReference type="PROSITE" id="PS50156"/>
    </source>
</evidence>
<feature type="domain" description="SSD" evidence="8">
    <location>
        <begin position="315"/>
        <end position="440"/>
    </location>
</feature>
<keyword evidence="6" id="KW-0175">Coiled coil</keyword>
<proteinExistence type="predicted"/>
<accession>A0ABW5VQA3</accession>
<dbReference type="Proteomes" id="UP001597479">
    <property type="component" value="Unassembled WGS sequence"/>
</dbReference>
<keyword evidence="3 7" id="KW-0812">Transmembrane</keyword>
<protein>
    <submittedName>
        <fullName evidence="9">MMPL family transporter</fullName>
    </submittedName>
</protein>
<dbReference type="InterPro" id="IPR050545">
    <property type="entry name" value="Mycobact_MmpL"/>
</dbReference>
<name>A0ABW5VQA3_9MICO</name>
<dbReference type="InterPro" id="IPR004869">
    <property type="entry name" value="MMPL_dom"/>
</dbReference>
<feature type="transmembrane region" description="Helical" evidence="7">
    <location>
        <begin position="744"/>
        <end position="761"/>
    </location>
</feature>
<evidence type="ECO:0000313" key="9">
    <source>
        <dbReference type="EMBL" id="MFD2793486.1"/>
    </source>
</evidence>
<gene>
    <name evidence="9" type="ORF">ACFS27_07975</name>
</gene>
<evidence type="ECO:0000256" key="3">
    <source>
        <dbReference type="ARBA" id="ARBA00022692"/>
    </source>
</evidence>
<feature type="transmembrane region" description="Helical" evidence="7">
    <location>
        <begin position="472"/>
        <end position="492"/>
    </location>
</feature>
<feature type="transmembrane region" description="Helical" evidence="7">
    <location>
        <begin position="381"/>
        <end position="403"/>
    </location>
</feature>
<feature type="transmembrane region" description="Helical" evidence="7">
    <location>
        <begin position="692"/>
        <end position="712"/>
    </location>
</feature>
<evidence type="ECO:0000313" key="10">
    <source>
        <dbReference type="Proteomes" id="UP001597479"/>
    </source>
</evidence>
<dbReference type="Gene3D" id="1.20.1640.10">
    <property type="entry name" value="Multidrug efflux transporter AcrB transmembrane domain"/>
    <property type="match status" value="2"/>
</dbReference>